<feature type="compositionally biased region" description="Polar residues" evidence="7">
    <location>
        <begin position="476"/>
        <end position="485"/>
    </location>
</feature>
<dbReference type="PANTHER" id="PTHR31220:SF1">
    <property type="entry name" value="GH21176P"/>
    <property type="match status" value="1"/>
</dbReference>
<evidence type="ECO:0000256" key="1">
    <source>
        <dbReference type="ARBA" id="ARBA00004236"/>
    </source>
</evidence>
<evidence type="ECO:0000313" key="8">
    <source>
        <dbReference type="EnsemblMetazoa" id="BGLB004699-PC"/>
    </source>
</evidence>
<accession>A0A2C9JM57</accession>
<feature type="compositionally biased region" description="Basic and acidic residues" evidence="7">
    <location>
        <begin position="359"/>
        <end position="374"/>
    </location>
</feature>
<evidence type="ECO:0000256" key="7">
    <source>
        <dbReference type="SAM" id="MobiDB-lite"/>
    </source>
</evidence>
<feature type="compositionally biased region" description="Polar residues" evidence="7">
    <location>
        <begin position="522"/>
        <end position="544"/>
    </location>
</feature>
<evidence type="ECO:0000256" key="2">
    <source>
        <dbReference type="ARBA" id="ARBA00004514"/>
    </source>
</evidence>
<comment type="similarity">
    <text evidence="6">Belongs to the Hyccin family.</text>
</comment>
<feature type="compositionally biased region" description="Polar residues" evidence="7">
    <location>
        <begin position="375"/>
        <end position="386"/>
    </location>
</feature>
<proteinExistence type="inferred from homology"/>
<dbReference type="Pfam" id="PF09790">
    <property type="entry name" value="Hyccin"/>
    <property type="match status" value="1"/>
</dbReference>
<evidence type="ECO:0000256" key="6">
    <source>
        <dbReference type="ARBA" id="ARBA00034482"/>
    </source>
</evidence>
<evidence type="ECO:0000256" key="3">
    <source>
        <dbReference type="ARBA" id="ARBA00022475"/>
    </source>
</evidence>
<reference evidence="8" key="1">
    <citation type="submission" date="2020-05" db="UniProtKB">
        <authorList>
            <consortium name="EnsemblMetazoa"/>
        </authorList>
    </citation>
    <scope>IDENTIFICATION</scope>
    <source>
        <strain evidence="8">BB02</strain>
    </source>
</reference>
<evidence type="ECO:0000256" key="4">
    <source>
        <dbReference type="ARBA" id="ARBA00022490"/>
    </source>
</evidence>
<dbReference type="VEuPathDB" id="VectorBase:BGLAX_032502"/>
<gene>
    <name evidence="8" type="primary">106059791</name>
</gene>
<feature type="compositionally biased region" description="Polar residues" evidence="7">
    <location>
        <begin position="584"/>
        <end position="595"/>
    </location>
</feature>
<feature type="compositionally biased region" description="Low complexity" evidence="7">
    <location>
        <begin position="461"/>
        <end position="475"/>
    </location>
</feature>
<evidence type="ECO:0000313" key="9">
    <source>
        <dbReference type="Proteomes" id="UP000076420"/>
    </source>
</evidence>
<evidence type="ECO:0008006" key="10">
    <source>
        <dbReference type="Google" id="ProtNLM"/>
    </source>
</evidence>
<dbReference type="AlphaFoldDB" id="A0A2C9JM57"/>
<feature type="compositionally biased region" description="Low complexity" evidence="7">
    <location>
        <begin position="433"/>
        <end position="453"/>
    </location>
</feature>
<dbReference type="GO" id="GO:0046854">
    <property type="term" value="P:phosphatidylinositol phosphate biosynthetic process"/>
    <property type="evidence" value="ECO:0007669"/>
    <property type="project" value="TreeGrafter"/>
</dbReference>
<keyword evidence="4" id="KW-0963">Cytoplasm</keyword>
<feature type="region of interest" description="Disordered" evidence="7">
    <location>
        <begin position="332"/>
        <end position="394"/>
    </location>
</feature>
<protein>
    <recommendedName>
        <fullName evidence="10">Hyccin</fullName>
    </recommendedName>
</protein>
<feature type="compositionally biased region" description="Low complexity" evidence="7">
    <location>
        <begin position="486"/>
        <end position="496"/>
    </location>
</feature>
<organism evidence="8 9">
    <name type="scientific">Biomphalaria glabrata</name>
    <name type="common">Bloodfluke planorb</name>
    <name type="synonym">Freshwater snail</name>
    <dbReference type="NCBI Taxonomy" id="6526"/>
    <lineage>
        <taxon>Eukaryota</taxon>
        <taxon>Metazoa</taxon>
        <taxon>Spiralia</taxon>
        <taxon>Lophotrochozoa</taxon>
        <taxon>Mollusca</taxon>
        <taxon>Gastropoda</taxon>
        <taxon>Heterobranchia</taxon>
        <taxon>Euthyneura</taxon>
        <taxon>Panpulmonata</taxon>
        <taxon>Hygrophila</taxon>
        <taxon>Lymnaeoidea</taxon>
        <taxon>Planorbidae</taxon>
        <taxon>Biomphalaria</taxon>
    </lineage>
</organism>
<dbReference type="OrthoDB" id="18937at2759"/>
<dbReference type="STRING" id="6526.A0A2C9JM57"/>
<dbReference type="RefSeq" id="XP_013072928.2">
    <property type="nucleotide sequence ID" value="XM_013217474.2"/>
</dbReference>
<feature type="compositionally biased region" description="Basic and acidic residues" evidence="7">
    <location>
        <begin position="416"/>
        <end position="430"/>
    </location>
</feature>
<keyword evidence="5" id="KW-0472">Membrane</keyword>
<dbReference type="VEuPathDB" id="VectorBase:BGLB004699"/>
<sequence>MLTRPIKDWLSEYKGLSNNEVLSFACGLSVNEELISDLFTLFETPPFYVQELDPVCHQLYEFYRSKDEKLKRFALQFVPTLIWLYLRCLSLGQKKVCGGVETLLLGVYNLEIVNPDGTPVVETFRIPTINKASLYHESKIPGVTEPLTEQSLRSLNKSHSVWKSGPYQQHERFLAQNRFNILTFVMHCYNNSIDRFHELSLKALCTALISLNESGFSQSNEFKQLPMISLFPSLIVEMLVAVYFAMFNGQKKAALAAIQVAHQRASFELYSDVLLITNAMINSYHRGNFSFDNHEVNIEAQKTAHAVKHRITNASFKATKLPDDIDIVEEEESPRLSTVDEDQEHSLAKNIKAKLRNKLGVDKNKNRETSRRNSDTPSMKSGSGSELTDGLGVIVRSGGGNSGIVVDMLEMQPLKDGPDRDKNQLGDGKHSKSSPSPSVLSKKSGLKKTLSGSDTTGKGQSHTLTTSYSSSSSLSPNPVSANGRASSASLIGSSHSKNSSPLNKSNYLEPSYRAHSEGPVISSLSSSTANQKENEFASCSNLSEPTLHTTLSPAHPPPSSLSTHSIPAEVLSGSGSEKPAKKQQLVNRNSCSTNL</sequence>
<dbReference type="GO" id="GO:0005829">
    <property type="term" value="C:cytosol"/>
    <property type="evidence" value="ECO:0007669"/>
    <property type="project" value="UniProtKB-SubCell"/>
</dbReference>
<dbReference type="KEGG" id="bgt:106059791"/>
<feature type="compositionally biased region" description="Polar residues" evidence="7">
    <location>
        <begin position="497"/>
        <end position="508"/>
    </location>
</feature>
<keyword evidence="3" id="KW-1003">Cell membrane</keyword>
<dbReference type="Proteomes" id="UP000076420">
    <property type="component" value="Unassembled WGS sequence"/>
</dbReference>
<dbReference type="PANTHER" id="PTHR31220">
    <property type="entry name" value="HYCCIN RELATED"/>
    <property type="match status" value="1"/>
</dbReference>
<dbReference type="GO" id="GO:0072659">
    <property type="term" value="P:protein localization to plasma membrane"/>
    <property type="evidence" value="ECO:0007669"/>
    <property type="project" value="TreeGrafter"/>
</dbReference>
<dbReference type="EnsemblMetazoa" id="BGLB004699-RC">
    <property type="protein sequence ID" value="BGLB004699-PC"/>
    <property type="gene ID" value="BGLB004699"/>
</dbReference>
<dbReference type="GO" id="GO:0005886">
    <property type="term" value="C:plasma membrane"/>
    <property type="evidence" value="ECO:0007669"/>
    <property type="project" value="UniProtKB-SubCell"/>
</dbReference>
<name>A0A2C9JM57_BIOGL</name>
<dbReference type="InterPro" id="IPR018619">
    <property type="entry name" value="Hyccin"/>
</dbReference>
<comment type="subcellular location">
    <subcellularLocation>
        <location evidence="1">Cell membrane</location>
    </subcellularLocation>
    <subcellularLocation>
        <location evidence="2">Cytoplasm</location>
        <location evidence="2">Cytosol</location>
    </subcellularLocation>
</comment>
<evidence type="ECO:0000256" key="5">
    <source>
        <dbReference type="ARBA" id="ARBA00023136"/>
    </source>
</evidence>
<dbReference type="EnsemblMetazoa" id="BGLB004699-RB">
    <property type="protein sequence ID" value="BGLB004699-PB"/>
    <property type="gene ID" value="BGLB004699"/>
</dbReference>
<feature type="region of interest" description="Disordered" evidence="7">
    <location>
        <begin position="413"/>
        <end position="595"/>
    </location>
</feature>